<protein>
    <submittedName>
        <fullName evidence="1">Uncharacterized protein</fullName>
    </submittedName>
</protein>
<dbReference type="Proteomes" id="UP001054837">
    <property type="component" value="Unassembled WGS sequence"/>
</dbReference>
<sequence length="88" mass="9616">MQLVCVLDVSSPLLLEEIHVSLCCSRIPSLLSFVGGKVSKSQPSLHPHTPSLAVFYPLCISKKSKRKDLIAAFPRSGLVFPRVILLCV</sequence>
<dbReference type="EMBL" id="BPLQ01001749">
    <property type="protein sequence ID" value="GIX84935.1"/>
    <property type="molecule type" value="Genomic_DNA"/>
</dbReference>
<comment type="caution">
    <text evidence="1">The sequence shown here is derived from an EMBL/GenBank/DDBJ whole genome shotgun (WGS) entry which is preliminary data.</text>
</comment>
<proteinExistence type="predicted"/>
<keyword evidence="2" id="KW-1185">Reference proteome</keyword>
<name>A0AAV4NMD7_9ARAC</name>
<dbReference type="AlphaFoldDB" id="A0AAV4NMD7"/>
<evidence type="ECO:0000313" key="2">
    <source>
        <dbReference type="Proteomes" id="UP001054837"/>
    </source>
</evidence>
<evidence type="ECO:0000313" key="1">
    <source>
        <dbReference type="EMBL" id="GIX84935.1"/>
    </source>
</evidence>
<accession>A0AAV4NMD7</accession>
<reference evidence="1 2" key="1">
    <citation type="submission" date="2021-06" db="EMBL/GenBank/DDBJ databases">
        <title>Caerostris darwini draft genome.</title>
        <authorList>
            <person name="Kono N."/>
            <person name="Arakawa K."/>
        </authorList>
    </citation>
    <scope>NUCLEOTIDE SEQUENCE [LARGE SCALE GENOMIC DNA]</scope>
</reference>
<gene>
    <name evidence="1" type="ORF">CDAR_304511</name>
</gene>
<organism evidence="1 2">
    <name type="scientific">Caerostris darwini</name>
    <dbReference type="NCBI Taxonomy" id="1538125"/>
    <lineage>
        <taxon>Eukaryota</taxon>
        <taxon>Metazoa</taxon>
        <taxon>Ecdysozoa</taxon>
        <taxon>Arthropoda</taxon>
        <taxon>Chelicerata</taxon>
        <taxon>Arachnida</taxon>
        <taxon>Araneae</taxon>
        <taxon>Araneomorphae</taxon>
        <taxon>Entelegynae</taxon>
        <taxon>Araneoidea</taxon>
        <taxon>Araneidae</taxon>
        <taxon>Caerostris</taxon>
    </lineage>
</organism>